<dbReference type="Proteomes" id="UP001418444">
    <property type="component" value="Unassembled WGS sequence"/>
</dbReference>
<proteinExistence type="predicted"/>
<dbReference type="EMBL" id="BAAAZW010000004">
    <property type="protein sequence ID" value="GAA3957287.1"/>
    <property type="molecule type" value="Genomic_DNA"/>
</dbReference>
<protein>
    <submittedName>
        <fullName evidence="3">PQQ-binding-like beta-propeller repeat protein</fullName>
    </submittedName>
</protein>
<feature type="chain" id="PRO_5046656723" evidence="1">
    <location>
        <begin position="32"/>
        <end position="448"/>
    </location>
</feature>
<comment type="caution">
    <text evidence="3">The sequence shown here is derived from an EMBL/GenBank/DDBJ whole genome shotgun (WGS) entry which is preliminary data.</text>
</comment>
<dbReference type="Gene3D" id="2.130.10.10">
    <property type="entry name" value="YVTN repeat-like/Quinoprotein amine dehydrogenase"/>
    <property type="match status" value="1"/>
</dbReference>
<dbReference type="SUPFAM" id="SSF50998">
    <property type="entry name" value="Quinoprotein alcohol dehydrogenase-like"/>
    <property type="match status" value="1"/>
</dbReference>
<dbReference type="InterPro" id="IPR011047">
    <property type="entry name" value="Quinoprotein_ADH-like_sf"/>
</dbReference>
<evidence type="ECO:0000313" key="3">
    <source>
        <dbReference type="EMBL" id="GAA3957287.1"/>
    </source>
</evidence>
<sequence>MHQAAGVRRRRGRTVWSTLVVVAAASLLLSACSDGHQEVRAIPAAGWPVFGGDGANANHTPVTVPDDVELAWTRPTGGPITAPLTVNAHGDVGVTARTAAGCNTFVFDNYSGRKNFCKRMAEGTQFNAMAFDQHGQPYLGEAANFLSFNGGGAIRWRMPVIGVAVSAKFAGPGRILTVTTQGQILLLNAQTNVFEAPEVRLRPDADPEDPLFGFGDCITGGPLCAVSAPPAVDTDHERFYLNFRPTGAGQSRLSAMSYAETVTAAGDSQSAPERVIVERWHTEVPGGMAGPASLSADGQTVYAFGRDGRLYAYDTEDGTERWNHDLGGIGFATLAVSPDGVIIPTGTIGAPLTILRDRGDRAETVARRTDLQTVSLATLTGQDSAWTVVRTGTDQHLVLTEVSVEDGATKRTLELPDATGFATGVAVTAAGNVAVATNLGEVYYFSRR</sequence>
<evidence type="ECO:0000256" key="1">
    <source>
        <dbReference type="SAM" id="SignalP"/>
    </source>
</evidence>
<name>A0ABP7NZQ6_9ACTN</name>
<keyword evidence="1" id="KW-0732">Signal</keyword>
<dbReference type="Pfam" id="PF13360">
    <property type="entry name" value="PQQ_2"/>
    <property type="match status" value="1"/>
</dbReference>
<evidence type="ECO:0000259" key="2">
    <source>
        <dbReference type="Pfam" id="PF13360"/>
    </source>
</evidence>
<evidence type="ECO:0000313" key="4">
    <source>
        <dbReference type="Proteomes" id="UP001418444"/>
    </source>
</evidence>
<organism evidence="3 4">
    <name type="scientific">Gordonia caeni</name>
    <dbReference type="NCBI Taxonomy" id="1007097"/>
    <lineage>
        <taxon>Bacteria</taxon>
        <taxon>Bacillati</taxon>
        <taxon>Actinomycetota</taxon>
        <taxon>Actinomycetes</taxon>
        <taxon>Mycobacteriales</taxon>
        <taxon>Gordoniaceae</taxon>
        <taxon>Gordonia</taxon>
    </lineage>
</organism>
<feature type="signal peptide" evidence="1">
    <location>
        <begin position="1"/>
        <end position="31"/>
    </location>
</feature>
<reference evidence="4" key="1">
    <citation type="journal article" date="2019" name="Int. J. Syst. Evol. Microbiol.">
        <title>The Global Catalogue of Microorganisms (GCM) 10K type strain sequencing project: providing services to taxonomists for standard genome sequencing and annotation.</title>
        <authorList>
            <consortium name="The Broad Institute Genomics Platform"/>
            <consortium name="The Broad Institute Genome Sequencing Center for Infectious Disease"/>
            <person name="Wu L."/>
            <person name="Ma J."/>
        </authorList>
    </citation>
    <scope>NUCLEOTIDE SEQUENCE [LARGE SCALE GENOMIC DNA]</scope>
    <source>
        <strain evidence="4">JCM 16923</strain>
    </source>
</reference>
<dbReference type="InterPro" id="IPR015943">
    <property type="entry name" value="WD40/YVTN_repeat-like_dom_sf"/>
</dbReference>
<dbReference type="RefSeq" id="WP_344782346.1">
    <property type="nucleotide sequence ID" value="NZ_BAAAZW010000004.1"/>
</dbReference>
<feature type="domain" description="Pyrrolo-quinoline quinone repeat" evidence="2">
    <location>
        <begin position="280"/>
        <end position="396"/>
    </location>
</feature>
<gene>
    <name evidence="3" type="ORF">GCM10022231_15590</name>
</gene>
<dbReference type="InterPro" id="IPR002372">
    <property type="entry name" value="PQQ_rpt_dom"/>
</dbReference>
<accession>A0ABP7NZQ6</accession>
<keyword evidence="4" id="KW-1185">Reference proteome</keyword>